<dbReference type="GO" id="GO:0000145">
    <property type="term" value="C:exocyst"/>
    <property type="evidence" value="ECO:0007669"/>
    <property type="project" value="TreeGrafter"/>
</dbReference>
<evidence type="ECO:0000313" key="3">
    <source>
        <dbReference type="Proteomes" id="UP000006310"/>
    </source>
</evidence>
<dbReference type="GO" id="GO:0000149">
    <property type="term" value="F:SNARE binding"/>
    <property type="evidence" value="ECO:0007669"/>
    <property type="project" value="EnsemblFungi"/>
</dbReference>
<feature type="domain" description="Exocyst complex component Sec10-like alpha-helical bundle" evidence="1">
    <location>
        <begin position="221"/>
        <end position="769"/>
    </location>
</feature>
<dbReference type="GO" id="GO:0005768">
    <property type="term" value="C:endosome"/>
    <property type="evidence" value="ECO:0007669"/>
    <property type="project" value="EnsemblFungi"/>
</dbReference>
<dbReference type="KEGG" id="kng:KNAG_0C02120"/>
<dbReference type="HOGENOM" id="CLU_003875_1_1_1"/>
<dbReference type="OMA" id="SNHCFLL"/>
<dbReference type="GO" id="GO:0005794">
    <property type="term" value="C:Golgi apparatus"/>
    <property type="evidence" value="ECO:0007669"/>
    <property type="project" value="EnsemblFungi"/>
</dbReference>
<dbReference type="AlphaFoldDB" id="J7RIG8"/>
<dbReference type="GO" id="GO:0034498">
    <property type="term" value="P:early endosome to Golgi transport"/>
    <property type="evidence" value="ECO:0007669"/>
    <property type="project" value="EnsemblFungi"/>
</dbReference>
<dbReference type="GO" id="GO:0006897">
    <property type="term" value="P:endocytosis"/>
    <property type="evidence" value="ECO:0007669"/>
    <property type="project" value="EnsemblFungi"/>
</dbReference>
<name>J7RIG8_HUIN7</name>
<dbReference type="GO" id="GO:0005829">
    <property type="term" value="C:cytosol"/>
    <property type="evidence" value="ECO:0007669"/>
    <property type="project" value="GOC"/>
</dbReference>
<reference evidence="3" key="2">
    <citation type="submission" date="2012-08" db="EMBL/GenBank/DDBJ databases">
        <title>Genome sequence of Kazachstania naganishii.</title>
        <authorList>
            <person name="Gordon J.L."/>
            <person name="Armisen D."/>
            <person name="Proux-Wera E."/>
            <person name="OhEigeartaigh S.S."/>
            <person name="Byrne K.P."/>
            <person name="Wolfe K.H."/>
        </authorList>
    </citation>
    <scope>NUCLEOTIDE SEQUENCE [LARGE SCALE GENOMIC DNA]</scope>
    <source>
        <strain evidence="3">ATCC MYA-139 / BCRC 22969 / CBS 8797 / CCRC 22969 / KCTC 17520 / NBRC 10181 / NCYC 3082</strain>
    </source>
</reference>
<evidence type="ECO:0000259" key="1">
    <source>
        <dbReference type="Pfam" id="PF07393"/>
    </source>
</evidence>
<accession>J7RIG8</accession>
<dbReference type="STRING" id="1071383.J7RIG8"/>
<organism evidence="2 3">
    <name type="scientific">Huiozyma naganishii (strain ATCC MYA-139 / BCRC 22969 / CBS 8797 / KCTC 17520 / NBRC 10181 / NCYC 3082 / Yp74L-3)</name>
    <name type="common">Yeast</name>
    <name type="synonym">Kazachstania naganishii</name>
    <dbReference type="NCBI Taxonomy" id="1071383"/>
    <lineage>
        <taxon>Eukaryota</taxon>
        <taxon>Fungi</taxon>
        <taxon>Dikarya</taxon>
        <taxon>Ascomycota</taxon>
        <taxon>Saccharomycotina</taxon>
        <taxon>Saccharomycetes</taxon>
        <taxon>Saccharomycetales</taxon>
        <taxon>Saccharomycetaceae</taxon>
        <taxon>Huiozyma</taxon>
    </lineage>
</organism>
<sequence length="784" mass="90929">MESLLKVGSIVQSIALCLNTRDYLNFRTINKEVHNEHLNLQFDEEYYSRKLRSMGFDYTGKADEQSEAQLFDAIDLKNLAPVNVFDEIKDFRSGDSLKLYQLVYGMFQCYCDKLYRNKLTNFFPAPYDKDPVFQGKILANIQTYNKSNINDRQYYDEVLMHFKVFKEVFINSCLNEIDLNYSKGNYDTVGTFFNVLLLSDEKNVAVDFFNSKVEYPAVNIPSQNEPLDELQINAVLNPLKDFLNEKIKIIDALFSDRYPMVFTFYENFIQQTLLEVISKLLEMPNECNDDEEIFPVIYFKVIEKLCDELTDSKNGDTVEGAPEDKESFRESIKSLLNVYLEPKILTYLAQSTTQFDKNLKKQFNNFKLEQENRRETELLTNNAMIDLTDANKSDDDNKNNFLNSFTKMFRITNKSNADDQLNSNLDNLVNQNLQNIKNLINLELCYNVVQQTRDRINTFLKFKCVRKLEGIINDKCEEVFKTLINILNEDHVKPAFQRAISLLEAYNSDESNVFTSGELQAKQSVEPLVNFAELINTGDIIVQMISIFYKNEMIGSKIIDSKNQSTKNIWQNQLIQSKKNFETTLDDFVADGLNIGINKLLDQIQFAFDTTQLPTDYYPSPNEAAKDIIPTECARKVVSILLNHCFLLTGATDKGTIDVYQQEIGKRFFKSLVEHIKKQIISTTGAVQLICDINCYYEFISEKLRQKTIVPYFQSLKNVCSLYLIDTKDSKELGRLICDLGKFQGVFTQEEIYEFVQRRQDWIAVKRDVQKVMYGLGLKDCRVM</sequence>
<dbReference type="InterPro" id="IPR009976">
    <property type="entry name" value="Sec10-like"/>
</dbReference>
<dbReference type="eggNOG" id="KOG3745">
    <property type="taxonomic scope" value="Eukaryota"/>
</dbReference>
<keyword evidence="3" id="KW-1185">Reference proteome</keyword>
<dbReference type="GO" id="GO:0030427">
    <property type="term" value="C:site of polarized growth"/>
    <property type="evidence" value="ECO:0007669"/>
    <property type="project" value="EnsemblFungi"/>
</dbReference>
<dbReference type="InterPro" id="IPR048627">
    <property type="entry name" value="Sec10_HB"/>
</dbReference>
<dbReference type="Proteomes" id="UP000006310">
    <property type="component" value="Chromosome 3"/>
</dbReference>
<protein>
    <recommendedName>
        <fullName evidence="1">Exocyst complex component Sec10-like alpha-helical bundle domain-containing protein</fullName>
    </recommendedName>
</protein>
<evidence type="ECO:0000313" key="2">
    <source>
        <dbReference type="EMBL" id="CCK69323.1"/>
    </source>
</evidence>
<dbReference type="OrthoDB" id="5554140at2759"/>
<proteinExistence type="predicted"/>
<reference evidence="2 3" key="1">
    <citation type="journal article" date="2011" name="Proc. Natl. Acad. Sci. U.S.A.">
        <title>Evolutionary erosion of yeast sex chromosomes by mating-type switching accidents.</title>
        <authorList>
            <person name="Gordon J.L."/>
            <person name="Armisen D."/>
            <person name="Proux-Wera E."/>
            <person name="Oheigeartaigh S.S."/>
            <person name="Byrne K.P."/>
            <person name="Wolfe K.H."/>
        </authorList>
    </citation>
    <scope>NUCLEOTIDE SEQUENCE [LARGE SCALE GENOMIC DNA]</scope>
    <source>
        <strain evidence="3">ATCC MYA-139 / BCRC 22969 / CBS 8797 / CCRC 22969 / KCTC 17520 / NBRC 10181 / NCYC 3082</strain>
    </source>
</reference>
<dbReference type="EMBL" id="HE978316">
    <property type="protein sequence ID" value="CCK69323.1"/>
    <property type="molecule type" value="Genomic_DNA"/>
</dbReference>
<dbReference type="PANTHER" id="PTHR12100">
    <property type="entry name" value="SEC10"/>
    <property type="match status" value="1"/>
</dbReference>
<dbReference type="Pfam" id="PF07393">
    <property type="entry name" value="Sec10_HB"/>
    <property type="match status" value="1"/>
</dbReference>
<dbReference type="GeneID" id="34525003"/>
<dbReference type="GO" id="GO:0006887">
    <property type="term" value="P:exocytosis"/>
    <property type="evidence" value="ECO:0007669"/>
    <property type="project" value="TreeGrafter"/>
</dbReference>
<dbReference type="PANTHER" id="PTHR12100:SF1">
    <property type="entry name" value="RECYCLIN-1"/>
    <property type="match status" value="1"/>
</dbReference>
<dbReference type="GO" id="GO:0006893">
    <property type="term" value="P:Golgi to plasma membrane transport"/>
    <property type="evidence" value="ECO:0007669"/>
    <property type="project" value="TreeGrafter"/>
</dbReference>
<dbReference type="RefSeq" id="XP_022463569.1">
    <property type="nucleotide sequence ID" value="XM_022606922.1"/>
</dbReference>
<gene>
    <name evidence="2" type="primary">KNAG0C02120</name>
    <name evidence="2" type="ordered locus">KNAG_0C02120</name>
</gene>
<dbReference type="GO" id="GO:0032456">
    <property type="term" value="P:endocytic recycling"/>
    <property type="evidence" value="ECO:0007669"/>
    <property type="project" value="EnsemblFungi"/>
</dbReference>